<accession>A0A372ZRQ4</accession>
<proteinExistence type="predicted"/>
<reference evidence="1 2" key="1">
    <citation type="submission" date="2018-08" db="EMBL/GenBank/DDBJ databases">
        <title>Diversity &amp; Physiological Properties of Lignin-Decomposing Actinobacteria from Soil.</title>
        <authorList>
            <person name="Roh S.G."/>
            <person name="Kim S.B."/>
        </authorList>
    </citation>
    <scope>NUCLEOTIDE SEQUENCE [LARGE SCALE GENOMIC DNA]</scope>
    <source>
        <strain evidence="1 2">MMS17-GH009</strain>
    </source>
</reference>
<dbReference type="EMBL" id="QVIG01000001">
    <property type="protein sequence ID" value="RGD58579.1"/>
    <property type="molecule type" value="Genomic_DNA"/>
</dbReference>
<comment type="caution">
    <text evidence="1">The sequence shown here is derived from an EMBL/GenBank/DDBJ whole genome shotgun (WGS) entry which is preliminary data.</text>
</comment>
<dbReference type="Proteomes" id="UP000263377">
    <property type="component" value="Unassembled WGS sequence"/>
</dbReference>
<evidence type="ECO:0000313" key="1">
    <source>
        <dbReference type="EMBL" id="RGD58579.1"/>
    </source>
</evidence>
<evidence type="ECO:0000313" key="2">
    <source>
        <dbReference type="Proteomes" id="UP000263377"/>
    </source>
</evidence>
<keyword evidence="2" id="KW-1185">Reference proteome</keyword>
<gene>
    <name evidence="1" type="ORF">DR950_13000</name>
</gene>
<dbReference type="RefSeq" id="WP_117487126.1">
    <property type="nucleotide sequence ID" value="NZ_QVIG01000001.1"/>
</dbReference>
<sequence length="188" mass="20541">MPGLTGFLPLVTVLATAGGLGELRYGASLPELAVHYGDPWDGGGIHWGDRWPHAFCWGDVRTVFCRCRRLHSLSLPVWQGELDLPQPGGGSATLDTHVSEADLMAALTATGHSWQTVTYENLPDQRNLLFSPAEEVRVELVLTNRASQDEPPLEAWALHKALLWGYEHLDCPEPDRSLPDDGWGAAGP</sequence>
<protein>
    <submittedName>
        <fullName evidence="1">Uncharacterized protein</fullName>
    </submittedName>
</protein>
<name>A0A372ZRQ4_9ACTN</name>
<organism evidence="1 2">
    <name type="scientific">Kitasatospora xanthocidica</name>
    <dbReference type="NCBI Taxonomy" id="83382"/>
    <lineage>
        <taxon>Bacteria</taxon>
        <taxon>Bacillati</taxon>
        <taxon>Actinomycetota</taxon>
        <taxon>Actinomycetes</taxon>
        <taxon>Kitasatosporales</taxon>
        <taxon>Streptomycetaceae</taxon>
        <taxon>Kitasatospora</taxon>
    </lineage>
</organism>
<dbReference type="AlphaFoldDB" id="A0A372ZRQ4"/>